<protein>
    <recommendedName>
        <fullName evidence="3">RING-type E3 ubiquitin transferase</fullName>
        <ecNumber evidence="3">2.3.2.27</ecNumber>
    </recommendedName>
</protein>
<dbReference type="SUPFAM" id="SSF57850">
    <property type="entry name" value="RING/U-box"/>
    <property type="match status" value="1"/>
</dbReference>
<comment type="catalytic activity">
    <reaction evidence="1">
        <text>S-ubiquitinyl-[E2 ubiquitin-conjugating enzyme]-L-cysteine + [acceptor protein]-L-lysine = [E2 ubiquitin-conjugating enzyme]-L-cysteine + N(6)-ubiquitinyl-[acceptor protein]-L-lysine.</text>
        <dbReference type="EC" id="2.3.2.27"/>
    </reaction>
</comment>
<dbReference type="Pfam" id="PF25598">
    <property type="entry name" value="ARM_PUB"/>
    <property type="match status" value="1"/>
</dbReference>
<dbReference type="PANTHER" id="PTHR23315:SF284">
    <property type="entry name" value="U-BOX DOMAIN-CONTAINING PROTEIN 7"/>
    <property type="match status" value="1"/>
</dbReference>
<comment type="pathway">
    <text evidence="2">Protein modification; protein ubiquitination.</text>
</comment>
<reference evidence="8 9" key="1">
    <citation type="submission" date="2023-10" db="EMBL/GenBank/DDBJ databases">
        <title>Chromosome-scale genome assembly provides insights into flower coloration mechanisms of Canna indica.</title>
        <authorList>
            <person name="Li C."/>
        </authorList>
    </citation>
    <scope>NUCLEOTIDE SEQUENCE [LARGE SCALE GENOMIC DNA]</scope>
    <source>
        <tissue evidence="8">Flower</tissue>
    </source>
</reference>
<proteinExistence type="predicted"/>
<evidence type="ECO:0000256" key="3">
    <source>
        <dbReference type="ARBA" id="ARBA00012483"/>
    </source>
</evidence>
<dbReference type="Gene3D" id="1.25.10.10">
    <property type="entry name" value="Leucine-rich Repeat Variant"/>
    <property type="match status" value="2"/>
</dbReference>
<dbReference type="InterPro" id="IPR013083">
    <property type="entry name" value="Znf_RING/FYVE/PHD"/>
</dbReference>
<dbReference type="InterPro" id="IPR003613">
    <property type="entry name" value="Ubox_domain"/>
</dbReference>
<evidence type="ECO:0000256" key="1">
    <source>
        <dbReference type="ARBA" id="ARBA00000900"/>
    </source>
</evidence>
<dbReference type="Gene3D" id="3.30.40.10">
    <property type="entry name" value="Zinc/RING finger domain, C3HC4 (zinc finger)"/>
    <property type="match status" value="1"/>
</dbReference>
<evidence type="ECO:0000259" key="7">
    <source>
        <dbReference type="PROSITE" id="PS51698"/>
    </source>
</evidence>
<gene>
    <name evidence="8" type="ORF">Cni_G12370</name>
</gene>
<keyword evidence="5" id="KW-0677">Repeat</keyword>
<evidence type="ECO:0000256" key="2">
    <source>
        <dbReference type="ARBA" id="ARBA00004906"/>
    </source>
</evidence>
<keyword evidence="4" id="KW-0808">Transferase</keyword>
<dbReference type="GO" id="GO:0061630">
    <property type="term" value="F:ubiquitin protein ligase activity"/>
    <property type="evidence" value="ECO:0007669"/>
    <property type="project" value="UniProtKB-EC"/>
</dbReference>
<dbReference type="InterPro" id="IPR016024">
    <property type="entry name" value="ARM-type_fold"/>
</dbReference>
<evidence type="ECO:0000313" key="9">
    <source>
        <dbReference type="Proteomes" id="UP001327560"/>
    </source>
</evidence>
<dbReference type="PANTHER" id="PTHR23315">
    <property type="entry name" value="U BOX DOMAIN-CONTAINING"/>
    <property type="match status" value="1"/>
</dbReference>
<dbReference type="InterPro" id="IPR011989">
    <property type="entry name" value="ARM-like"/>
</dbReference>
<dbReference type="SMART" id="SM00504">
    <property type="entry name" value="Ubox"/>
    <property type="match status" value="1"/>
</dbReference>
<dbReference type="PROSITE" id="PS51698">
    <property type="entry name" value="U_BOX"/>
    <property type="match status" value="1"/>
</dbReference>
<evidence type="ECO:0000256" key="4">
    <source>
        <dbReference type="ARBA" id="ARBA00022679"/>
    </source>
</evidence>
<evidence type="ECO:0000313" key="8">
    <source>
        <dbReference type="EMBL" id="WOL03650.1"/>
    </source>
</evidence>
<dbReference type="InterPro" id="IPR058678">
    <property type="entry name" value="ARM_PUB"/>
</dbReference>
<dbReference type="EMBL" id="CP136893">
    <property type="protein sequence ID" value="WOL03650.1"/>
    <property type="molecule type" value="Genomic_DNA"/>
</dbReference>
<dbReference type="Pfam" id="PF04564">
    <property type="entry name" value="U-box"/>
    <property type="match status" value="1"/>
</dbReference>
<keyword evidence="6" id="KW-0833">Ubl conjugation pathway</keyword>
<keyword evidence="9" id="KW-1185">Reference proteome</keyword>
<evidence type="ECO:0000256" key="6">
    <source>
        <dbReference type="ARBA" id="ARBA00022786"/>
    </source>
</evidence>
<dbReference type="InterPro" id="IPR045210">
    <property type="entry name" value="RING-Ubox_PUB"/>
</dbReference>
<dbReference type="FunFam" id="3.30.40.10:FF:000114">
    <property type="entry name" value="RING-type E3 ubiquitin transferase"/>
    <property type="match status" value="1"/>
</dbReference>
<feature type="domain" description="U-box" evidence="7">
    <location>
        <begin position="279"/>
        <end position="353"/>
    </location>
</feature>
<dbReference type="CDD" id="cd16664">
    <property type="entry name" value="RING-Ubox_PUB"/>
    <property type="match status" value="1"/>
</dbReference>
<dbReference type="AlphaFoldDB" id="A0AAQ3K9M8"/>
<sequence length="769" mass="85175">MEAVEIQENTLVVGDPKLHGGMFTMLSRIVHKVLDIFPLIEAARPRSKSGIQSLCSLHVALDKGKGLLHHCSDCSKLYLAITGECILLKFGKAKCALQESLRRVEDIVPEAIACQIMDIVGELEETTFLLDHSEKQAGDEVIALLQKYRRFNNSSACNEELEAFYQAASRLGITSSRAALAEKRALKKLMEKAHAEGDKRKETVVAYLYHLMRKYSKLFRSDLADDVMSQGSAPCSPTVLSPEEASGLCGNTDMFARQLSKIHYLDLKEKKTNIGKVPIPPEEFRCPISLQLMFDPVIISSGQTYERVCIEKWFNDGNIICPKTQQQLCHLCLTPNYCVKGLIANWCEQNGVPLPDGPPDFVEYWRLPCLQYDAMDCGSLDSAKPCKWKGVNEVGFEDCSVAEVLKGNQNSPFDGSNQDTEFDELERCRGLLAALNDGKNLLEQLKAVKHIGNLMKDSEEARVFMGSIGACEALVHFLRLAIQDENAKAQEIGSVALFNLAVENNRNKGMLISAGVIPLLDQIISNSSNYELTLALYLNLSCLDEAKQIIGSSEVVPLLIQLLHAENSGNSRSSKHDAFHILHNLSMHPPNIPVLLSSGILDSLRSHFIHASRSEDTNWTEQVLEVLINLASSQSGSKEIVSTPGLLSGLAEVLDTGDPQEQEKAVSCLLLLCYCDEEYSQMVLQEGVVPSLVSVSLNGTSRGQEQAKKLLKLFREQRQQEQLQPVKSCAAAGELIIEPRRPFCKSRSKKLGRTLSSMWKNKSFAVFQC</sequence>
<dbReference type="GO" id="GO:0016567">
    <property type="term" value="P:protein ubiquitination"/>
    <property type="evidence" value="ECO:0007669"/>
    <property type="project" value="InterPro"/>
</dbReference>
<evidence type="ECO:0000256" key="5">
    <source>
        <dbReference type="ARBA" id="ARBA00022737"/>
    </source>
</evidence>
<dbReference type="SUPFAM" id="SSF48371">
    <property type="entry name" value="ARM repeat"/>
    <property type="match status" value="1"/>
</dbReference>
<organism evidence="8 9">
    <name type="scientific">Canna indica</name>
    <name type="common">Indian-shot</name>
    <dbReference type="NCBI Taxonomy" id="4628"/>
    <lineage>
        <taxon>Eukaryota</taxon>
        <taxon>Viridiplantae</taxon>
        <taxon>Streptophyta</taxon>
        <taxon>Embryophyta</taxon>
        <taxon>Tracheophyta</taxon>
        <taxon>Spermatophyta</taxon>
        <taxon>Magnoliopsida</taxon>
        <taxon>Liliopsida</taxon>
        <taxon>Zingiberales</taxon>
        <taxon>Cannaceae</taxon>
        <taxon>Canna</taxon>
    </lineage>
</organism>
<accession>A0AAQ3K9M8</accession>
<dbReference type="Proteomes" id="UP001327560">
    <property type="component" value="Chromosome 4"/>
</dbReference>
<name>A0AAQ3K9M8_9LILI</name>
<dbReference type="EC" id="2.3.2.27" evidence="3"/>